<organism evidence="2 3">
    <name type="scientific">Gossypium hirsutum</name>
    <name type="common">Upland cotton</name>
    <name type="synonym">Gossypium mexicanum</name>
    <dbReference type="NCBI Taxonomy" id="3635"/>
    <lineage>
        <taxon>Eukaryota</taxon>
        <taxon>Viridiplantae</taxon>
        <taxon>Streptophyta</taxon>
        <taxon>Embryophyta</taxon>
        <taxon>Tracheophyta</taxon>
        <taxon>Spermatophyta</taxon>
        <taxon>Magnoliopsida</taxon>
        <taxon>eudicotyledons</taxon>
        <taxon>Gunneridae</taxon>
        <taxon>Pentapetalae</taxon>
        <taxon>rosids</taxon>
        <taxon>malvids</taxon>
        <taxon>Malvales</taxon>
        <taxon>Malvaceae</taxon>
        <taxon>Malvoideae</taxon>
        <taxon>Gossypium</taxon>
    </lineage>
</organism>
<dbReference type="GeneID" id="121215557"/>
<dbReference type="RefSeq" id="XP_040946273.1">
    <property type="nucleotide sequence ID" value="XM_041090339.1"/>
</dbReference>
<proteinExistence type="predicted"/>
<feature type="domain" description="GAG-pre-integrase" evidence="1">
    <location>
        <begin position="131"/>
        <end position="206"/>
    </location>
</feature>
<dbReference type="InterPro" id="IPR025724">
    <property type="entry name" value="GAG-pre-integrase_dom"/>
</dbReference>
<reference evidence="3" key="2">
    <citation type="submission" date="2025-08" db="UniProtKB">
        <authorList>
            <consortium name="RefSeq"/>
        </authorList>
    </citation>
    <scope>IDENTIFICATION</scope>
</reference>
<protein>
    <submittedName>
        <fullName evidence="3">Uncharacterized protein isoform X2</fullName>
    </submittedName>
</protein>
<sequence length="224" mass="24110">MVGPYSDVGPSASVGSYPHAAGHHFNSSFVGHGSEGHFNAVGQNQPNSNCVQFTGTVGDKSRPGYGSHIPWRTKPRARVFPVTMLAGMSSCYPDSGATHHVFRKASALNESTPYSGHQDSGNFTTGHIRDGLYQFSLTACVHPVMASPIADSALLSSSKECNTFTLWHRRLGHPSVPVVKSILDKCQVVLNNSSLTSVCVVCQKGKFHKLSFSPSTIEYNEPFV</sequence>
<name>A0ABM2ZWP5_GOSHI</name>
<evidence type="ECO:0000259" key="1">
    <source>
        <dbReference type="Pfam" id="PF13976"/>
    </source>
</evidence>
<keyword evidence="2" id="KW-1185">Reference proteome</keyword>
<accession>A0ABM2ZWP5</accession>
<evidence type="ECO:0000313" key="2">
    <source>
        <dbReference type="Proteomes" id="UP000818029"/>
    </source>
</evidence>
<dbReference type="Pfam" id="PF13976">
    <property type="entry name" value="gag_pre-integrs"/>
    <property type="match status" value="1"/>
</dbReference>
<evidence type="ECO:0000313" key="3">
    <source>
        <dbReference type="RefSeq" id="XP_040946273.1"/>
    </source>
</evidence>
<reference evidence="2" key="1">
    <citation type="journal article" date="2020" name="Nat. Genet.">
        <title>Genomic diversifications of five Gossypium allopolyploid species and their impact on cotton improvement.</title>
        <authorList>
            <person name="Chen Z.J."/>
            <person name="Sreedasyam A."/>
            <person name="Ando A."/>
            <person name="Song Q."/>
            <person name="De Santiago L.M."/>
            <person name="Hulse-Kemp A.M."/>
            <person name="Ding M."/>
            <person name="Ye W."/>
            <person name="Kirkbride R.C."/>
            <person name="Jenkins J."/>
            <person name="Plott C."/>
            <person name="Lovell J."/>
            <person name="Lin Y.M."/>
            <person name="Vaughn R."/>
            <person name="Liu B."/>
            <person name="Simpson S."/>
            <person name="Scheffler B.E."/>
            <person name="Wen L."/>
            <person name="Saski C.A."/>
            <person name="Grover C.E."/>
            <person name="Hu G."/>
            <person name="Conover J.L."/>
            <person name="Carlson J.W."/>
            <person name="Shu S."/>
            <person name="Boston L.B."/>
            <person name="Williams M."/>
            <person name="Peterson D.G."/>
            <person name="McGee K."/>
            <person name="Jones D.C."/>
            <person name="Wendel J.F."/>
            <person name="Stelly D.M."/>
            <person name="Grimwood J."/>
            <person name="Schmutz J."/>
        </authorList>
    </citation>
    <scope>NUCLEOTIDE SEQUENCE [LARGE SCALE GENOMIC DNA]</scope>
    <source>
        <strain evidence="2">cv. TM-1</strain>
    </source>
</reference>
<dbReference type="Proteomes" id="UP000818029">
    <property type="component" value="Chromosome D03"/>
</dbReference>
<gene>
    <name evidence="3" type="primary">LOC121215557</name>
</gene>